<evidence type="ECO:0000313" key="2">
    <source>
        <dbReference type="EMBL" id="GMH69704.1"/>
    </source>
</evidence>
<dbReference type="Proteomes" id="UP001165085">
    <property type="component" value="Unassembled WGS sequence"/>
</dbReference>
<evidence type="ECO:0000256" key="1">
    <source>
        <dbReference type="SAM" id="MobiDB-lite"/>
    </source>
</evidence>
<gene>
    <name evidence="2" type="ORF">TrST_g3791</name>
</gene>
<feature type="region of interest" description="Disordered" evidence="1">
    <location>
        <begin position="32"/>
        <end position="67"/>
    </location>
</feature>
<name>A0A9W7ACY1_9STRA</name>
<protein>
    <submittedName>
        <fullName evidence="2">Uncharacterized protein</fullName>
    </submittedName>
</protein>
<keyword evidence="3" id="KW-1185">Reference proteome</keyword>
<dbReference type="EMBL" id="BRXY01000134">
    <property type="protein sequence ID" value="GMH69704.1"/>
    <property type="molecule type" value="Genomic_DNA"/>
</dbReference>
<accession>A0A9W7ACY1</accession>
<dbReference type="OrthoDB" id="539213at2759"/>
<reference evidence="3" key="1">
    <citation type="journal article" date="2023" name="Commun. Biol.">
        <title>Genome analysis of Parmales, the sister group of diatoms, reveals the evolutionary specialization of diatoms from phago-mixotrophs to photoautotrophs.</title>
        <authorList>
            <person name="Ban H."/>
            <person name="Sato S."/>
            <person name="Yoshikawa S."/>
            <person name="Yamada K."/>
            <person name="Nakamura Y."/>
            <person name="Ichinomiya M."/>
            <person name="Sato N."/>
            <person name="Blanc-Mathieu R."/>
            <person name="Endo H."/>
            <person name="Kuwata A."/>
            <person name="Ogata H."/>
        </authorList>
    </citation>
    <scope>NUCLEOTIDE SEQUENCE [LARGE SCALE GENOMIC DNA]</scope>
    <source>
        <strain evidence="3">NIES 3701</strain>
    </source>
</reference>
<dbReference type="AlphaFoldDB" id="A0A9W7ACY1"/>
<organism evidence="2 3">
    <name type="scientific">Triparma strigata</name>
    <dbReference type="NCBI Taxonomy" id="1606541"/>
    <lineage>
        <taxon>Eukaryota</taxon>
        <taxon>Sar</taxon>
        <taxon>Stramenopiles</taxon>
        <taxon>Ochrophyta</taxon>
        <taxon>Bolidophyceae</taxon>
        <taxon>Parmales</taxon>
        <taxon>Triparmaceae</taxon>
        <taxon>Triparma</taxon>
    </lineage>
</organism>
<feature type="compositionally biased region" description="Basic residues" evidence="1">
    <location>
        <begin position="44"/>
        <end position="55"/>
    </location>
</feature>
<evidence type="ECO:0000313" key="3">
    <source>
        <dbReference type="Proteomes" id="UP001165085"/>
    </source>
</evidence>
<sequence>MSSIIVSSSDPITYIVPAALVSVAGLVYTAGKADGGQKPSAKARQQRTNKKKGLSHKSDPPSRLPLGSLDIRRKCQIALGGPTDHSGEVIVSAVPGFDLDSTIFGSVTGLLPRTVQKSKVAIELFWSDAAISRVEMLYAPVPPPPSYKSQILDFMNDECDFAIEHADGSFMDHLKFCHDYAVHNYKDVSPVPMLLHSIMGVGTNFFPMKIQQVGRLKELVTPQEFSHIEAFPSFLRLVLGTDLLEVMKAKKNELHKLKGLNCNRVIDNSPLSLNGEDFWTQMNYQLLHMLDFLPAASWLSQLDDGFMWAFIQLHEILTDSGRMACKVEFVLSSGECTPDGMPLTVGSILRGVIPDFIIKKLAQKAIGKFSKAINHDLTYELIWE</sequence>
<comment type="caution">
    <text evidence="2">The sequence shown here is derived from an EMBL/GenBank/DDBJ whole genome shotgun (WGS) entry which is preliminary data.</text>
</comment>
<proteinExistence type="predicted"/>